<gene>
    <name evidence="2" type="ORF">OJF2_73110</name>
</gene>
<evidence type="ECO:0000313" key="2">
    <source>
        <dbReference type="EMBL" id="QEH38705.1"/>
    </source>
</evidence>
<feature type="region of interest" description="Disordered" evidence="1">
    <location>
        <begin position="1"/>
        <end position="21"/>
    </location>
</feature>
<accession>A0A5B9WF67</accession>
<dbReference type="EMBL" id="CP042997">
    <property type="protein sequence ID" value="QEH38705.1"/>
    <property type="molecule type" value="Genomic_DNA"/>
</dbReference>
<reference evidence="2 3" key="1">
    <citation type="submission" date="2019-08" db="EMBL/GenBank/DDBJ databases">
        <title>Deep-cultivation of Planctomycetes and their phenomic and genomic characterization uncovers novel biology.</title>
        <authorList>
            <person name="Wiegand S."/>
            <person name="Jogler M."/>
            <person name="Boedeker C."/>
            <person name="Pinto D."/>
            <person name="Vollmers J."/>
            <person name="Rivas-Marin E."/>
            <person name="Kohn T."/>
            <person name="Peeters S.H."/>
            <person name="Heuer A."/>
            <person name="Rast P."/>
            <person name="Oberbeckmann S."/>
            <person name="Bunk B."/>
            <person name="Jeske O."/>
            <person name="Meyerdierks A."/>
            <person name="Storesund J.E."/>
            <person name="Kallscheuer N."/>
            <person name="Luecker S."/>
            <person name="Lage O.M."/>
            <person name="Pohl T."/>
            <person name="Merkel B.J."/>
            <person name="Hornburger P."/>
            <person name="Mueller R.-W."/>
            <person name="Bruemmer F."/>
            <person name="Labrenz M."/>
            <person name="Spormann A.M."/>
            <person name="Op den Camp H."/>
            <person name="Overmann J."/>
            <person name="Amann R."/>
            <person name="Jetten M.S.M."/>
            <person name="Mascher T."/>
            <person name="Medema M.H."/>
            <person name="Devos D.P."/>
            <person name="Kaster A.-K."/>
            <person name="Ovreas L."/>
            <person name="Rohde M."/>
            <person name="Galperin M.Y."/>
            <person name="Jogler C."/>
        </authorList>
    </citation>
    <scope>NUCLEOTIDE SEQUENCE [LARGE SCALE GENOMIC DNA]</scope>
    <source>
        <strain evidence="2 3">OJF2</strain>
    </source>
</reference>
<name>A0A5B9WF67_9BACT</name>
<evidence type="ECO:0000313" key="3">
    <source>
        <dbReference type="Proteomes" id="UP000324233"/>
    </source>
</evidence>
<proteinExistence type="predicted"/>
<dbReference type="Proteomes" id="UP000324233">
    <property type="component" value="Chromosome"/>
</dbReference>
<keyword evidence="3" id="KW-1185">Reference proteome</keyword>
<sequence length="79" mass="8327">MNGRSYKGPAREAVDESAESEITIQPDGRIFAFGITATMAEVLGKLPTRDDRTRRLLGRIAGLAAHRAAPASAAEGTTS</sequence>
<dbReference type="AlphaFoldDB" id="A0A5B9WF67"/>
<evidence type="ECO:0000256" key="1">
    <source>
        <dbReference type="SAM" id="MobiDB-lite"/>
    </source>
</evidence>
<organism evidence="2 3">
    <name type="scientific">Aquisphaera giovannonii</name>
    <dbReference type="NCBI Taxonomy" id="406548"/>
    <lineage>
        <taxon>Bacteria</taxon>
        <taxon>Pseudomonadati</taxon>
        <taxon>Planctomycetota</taxon>
        <taxon>Planctomycetia</taxon>
        <taxon>Isosphaerales</taxon>
        <taxon>Isosphaeraceae</taxon>
        <taxon>Aquisphaera</taxon>
    </lineage>
</organism>
<protein>
    <submittedName>
        <fullName evidence="2">Uncharacterized protein</fullName>
    </submittedName>
</protein>
<dbReference type="RefSeq" id="WP_148598121.1">
    <property type="nucleotide sequence ID" value="NZ_CP042997.1"/>
</dbReference>
<dbReference type="KEGG" id="agv:OJF2_73110"/>